<evidence type="ECO:0000313" key="3">
    <source>
        <dbReference type="Proteomes" id="UP000240957"/>
    </source>
</evidence>
<name>A0A371YIB7_9GAMM</name>
<dbReference type="RefSeq" id="WP_107010350.1">
    <property type="nucleotide sequence ID" value="NZ_JAVIDQ010000001.1"/>
</dbReference>
<reference evidence="1" key="4">
    <citation type="submission" date="2024-09" db="EMBL/GenBank/DDBJ databases">
        <authorList>
            <person name="Sun Q."/>
            <person name="Mori K."/>
        </authorList>
    </citation>
    <scope>NUCLEOTIDE SEQUENCE</scope>
    <source>
        <strain evidence="1">KCTC 62575</strain>
    </source>
</reference>
<keyword evidence="4" id="KW-1185">Reference proteome</keyword>
<organism evidence="2 3">
    <name type="scientific">Acinetobacter sichuanensis</name>
    <dbReference type="NCBI Taxonomy" id="2136183"/>
    <lineage>
        <taxon>Bacteria</taxon>
        <taxon>Pseudomonadati</taxon>
        <taxon>Pseudomonadota</taxon>
        <taxon>Gammaproteobacteria</taxon>
        <taxon>Moraxellales</taxon>
        <taxon>Moraxellaceae</taxon>
        <taxon>Acinetobacter</taxon>
    </lineage>
</organism>
<sequence length="78" mass="9494">MNNFDWALYSNGKYWLYEHWNEQRTNIYGKAKYNSFDELKVSFKNILSEEQLAQIELNKRMIIEQKDGTALFFKYVDL</sequence>
<reference evidence="1" key="1">
    <citation type="journal article" date="2014" name="Int. J. Syst. Evol. Microbiol.">
        <title>Complete genome of a new Firmicutes species belonging to the dominant human colonic microbiota ('Ruminococcus bicirculans') reveals two chromosomes and a selective capacity to utilize plant glucans.</title>
        <authorList>
            <consortium name="NISC Comparative Sequencing Program"/>
            <person name="Wegmann U."/>
            <person name="Louis P."/>
            <person name="Goesmann A."/>
            <person name="Henrissat B."/>
            <person name="Duncan S.H."/>
            <person name="Flint H.J."/>
        </authorList>
    </citation>
    <scope>NUCLEOTIDE SEQUENCE</scope>
    <source>
        <strain evidence="1">KCTC 62575</strain>
    </source>
</reference>
<dbReference type="EMBL" id="PYIX02000206">
    <property type="protein sequence ID" value="RFC81217.1"/>
    <property type="molecule type" value="Genomic_DNA"/>
</dbReference>
<evidence type="ECO:0000313" key="4">
    <source>
        <dbReference type="Proteomes" id="UP001595455"/>
    </source>
</evidence>
<gene>
    <name evidence="1" type="ORF">ACFODO_07530</name>
    <name evidence="2" type="ORF">C9E89_023040</name>
</gene>
<reference evidence="4" key="3">
    <citation type="journal article" date="2019" name="Int. J. Syst. Evol. Microbiol.">
        <title>The Global Catalogue of Microorganisms (GCM) 10K type strain sequencing project: providing services to taxonomists for standard genome sequencing and annotation.</title>
        <authorList>
            <consortium name="The Broad Institute Genomics Platform"/>
            <consortium name="The Broad Institute Genome Sequencing Center for Infectious Disease"/>
            <person name="Wu L."/>
            <person name="Ma J."/>
        </authorList>
    </citation>
    <scope>NUCLEOTIDE SEQUENCE [LARGE SCALE GENOMIC DNA]</scope>
    <source>
        <strain evidence="4">KCTC 62575</strain>
    </source>
</reference>
<accession>A0A371YIB7</accession>
<protein>
    <submittedName>
        <fullName evidence="2">Uncharacterized protein</fullName>
    </submittedName>
</protein>
<evidence type="ECO:0000313" key="2">
    <source>
        <dbReference type="EMBL" id="RFC81217.1"/>
    </source>
</evidence>
<dbReference type="Proteomes" id="UP001595455">
    <property type="component" value="Unassembled WGS sequence"/>
</dbReference>
<evidence type="ECO:0000313" key="1">
    <source>
        <dbReference type="EMBL" id="MFC2995123.1"/>
    </source>
</evidence>
<reference evidence="2 3" key="2">
    <citation type="submission" date="2018-08" db="EMBL/GenBank/DDBJ databases">
        <title>The draft genome of Acinetobacter sichuanensis strain WCHAc060041.</title>
        <authorList>
            <person name="Qin J."/>
            <person name="Feng Y."/>
            <person name="Zong Z."/>
        </authorList>
    </citation>
    <scope>NUCLEOTIDE SEQUENCE [LARGE SCALE GENOMIC DNA]</scope>
    <source>
        <strain evidence="2 3">WCHAc060041</strain>
    </source>
</reference>
<dbReference type="AlphaFoldDB" id="A0A371YIB7"/>
<comment type="caution">
    <text evidence="2">The sequence shown here is derived from an EMBL/GenBank/DDBJ whole genome shotgun (WGS) entry which is preliminary data.</text>
</comment>
<proteinExistence type="predicted"/>
<dbReference type="OrthoDB" id="9873144at2"/>
<dbReference type="Proteomes" id="UP000240957">
    <property type="component" value="Unassembled WGS sequence"/>
</dbReference>
<dbReference type="EMBL" id="JBHRSF010000016">
    <property type="protein sequence ID" value="MFC2995123.1"/>
    <property type="molecule type" value="Genomic_DNA"/>
</dbReference>